<reference evidence="1" key="1">
    <citation type="submission" date="2023-05" db="EMBL/GenBank/DDBJ databases">
        <authorList>
            <consortium name="ELIXIR-Norway"/>
        </authorList>
    </citation>
    <scope>NUCLEOTIDE SEQUENCE</scope>
</reference>
<dbReference type="Proteomes" id="UP001162501">
    <property type="component" value="Chromosome 2"/>
</dbReference>
<accession>A0ACB0EE51</accession>
<evidence type="ECO:0000313" key="1">
    <source>
        <dbReference type="EMBL" id="CAI9698962.1"/>
    </source>
</evidence>
<organism evidence="1 2">
    <name type="scientific">Rangifer tarandus platyrhynchus</name>
    <name type="common">Svalbard reindeer</name>
    <dbReference type="NCBI Taxonomy" id="3082113"/>
    <lineage>
        <taxon>Eukaryota</taxon>
        <taxon>Metazoa</taxon>
        <taxon>Chordata</taxon>
        <taxon>Craniata</taxon>
        <taxon>Vertebrata</taxon>
        <taxon>Euteleostomi</taxon>
        <taxon>Mammalia</taxon>
        <taxon>Eutheria</taxon>
        <taxon>Laurasiatheria</taxon>
        <taxon>Artiodactyla</taxon>
        <taxon>Ruminantia</taxon>
        <taxon>Pecora</taxon>
        <taxon>Cervidae</taxon>
        <taxon>Odocoileinae</taxon>
        <taxon>Rangifer</taxon>
    </lineage>
</organism>
<gene>
    <name evidence="1" type="ORF">MRATA1EN3_LOCUS10175</name>
</gene>
<sequence>MRPGSPSVGNQRLRSRTPLGELRGELGGGAGGAGAANHRAAHVRHVCASGPRPAPARLGGQGTDVARRFPLRRNFPGLRGHSEMPEPAVRTHPPPSSRGRAPRAAARVLREPLLPSASPAPRALQRVSLRPADASGAGTRAGRQNDVRDTRGPARSAGRSRARSPRGMAGAAAAVAAGAAAGAAAAAVSVAAPGRASAAPPPPPVYCVCRQPYDVNRFMIECDICKDWFHGSCVGVEEHHAVDIDLYHCPNCALLHGSSLMKKRRNWHRHDYTEIDDGSKPVQAGTRTFVKELRSRVFPSADEIIVKMHGSQLTQRYLEKHGFEVPIMVPKLDDLGLRLPPPTFSVMDVERYVGGDKVIDVIDVARQADSKMTLHNYVKYFTNPNRPKVLNVISLEFSDTKMSELVEVPDIARKLSWVENYWPDDSVFPKPFVQKYCLMGVQDSYTDFHIDFGGTSVWYHVLWGEKVFYLIKPTDDNLALYESWSSSVTQSEVFFGDKVDKCYKCVVKQGHTLFVPTGWIHAVLTSQDCMAFGGNFLHNLNIGMQLRCYEMEKRLKTPDLFKFPFFEAICWFVAKNLLETLKELREDGVQPQTYLVQGVKALHTALKLWMKKELVSEHAFEIPDNVRPGHLIKELSKVIRAIEEENGKPVKSQGIPSVCPVSRSSSEAASPYHSRRRMRKLRDHNVRTPSNLDILELHTREVLRRLEMCPWEEDILSSKLNGKFNKHLQPSSTVPEWRAKDNDLRLLLTNGRIIKDERQPFTDQSLYTADSENEEDKRRTKKAKVKMEESLGIEGVENEESQKPLNRFLTSMKSELRNRSSEYSDISDSEDSGPDCTALKNNFTTEESESSGDEKKQEITSNFKEESNVMRNFLQKSQKPSRSEIPVKRECPTSTSTEEEAIQGMLSMAGLHYSTCLQRQIQSTDCGGERPSLQDPSSCHSSNHEVRPLYRCDKPVESGYHVKTEDQDLRSSSWIKQFDTTSRFNLQDLNRGQKCIKKEVSSEISQKVQSRNCVDSSGSSLQNAKYTQSSSLISGACQLSNGSISPERPVGETSFSVPLHPTKRPASNPPPISNQATKGKRPKKGMATAKQRLGKILKLNRNGHARFFV</sequence>
<dbReference type="EMBL" id="OX596086">
    <property type="protein sequence ID" value="CAI9698962.1"/>
    <property type="molecule type" value="Genomic_DNA"/>
</dbReference>
<protein>
    <submittedName>
        <fullName evidence="1">Uncharacterized protein</fullName>
    </submittedName>
</protein>
<evidence type="ECO:0000313" key="2">
    <source>
        <dbReference type="Proteomes" id="UP001162501"/>
    </source>
</evidence>
<name>A0ACB0EE51_RANTA</name>
<proteinExistence type="predicted"/>